<reference evidence="1 2" key="1">
    <citation type="journal article" date="2018" name="Mol. Ecol.">
        <title>The obligate alkalophilic soda-lake fungus Sodiomyces alkalinus has shifted to a protein diet.</title>
        <authorList>
            <person name="Grum-Grzhimaylo A.A."/>
            <person name="Falkoski D.L."/>
            <person name="van den Heuvel J."/>
            <person name="Valero-Jimenez C.A."/>
            <person name="Min B."/>
            <person name="Choi I.G."/>
            <person name="Lipzen A."/>
            <person name="Daum C.G."/>
            <person name="Aanen D.K."/>
            <person name="Tsang A."/>
            <person name="Henrissat B."/>
            <person name="Bilanenko E.N."/>
            <person name="de Vries R.P."/>
            <person name="van Kan J.A.L."/>
            <person name="Grigoriev I.V."/>
            <person name="Debets A.J.M."/>
        </authorList>
    </citation>
    <scope>NUCLEOTIDE SEQUENCE [LARGE SCALE GENOMIC DNA]</scope>
    <source>
        <strain evidence="1 2">F11</strain>
    </source>
</reference>
<organism evidence="1 2">
    <name type="scientific">Sodiomyces alkalinus (strain CBS 110278 / VKM F-3762 / F11)</name>
    <name type="common">Alkaliphilic filamentous fungus</name>
    <dbReference type="NCBI Taxonomy" id="1314773"/>
    <lineage>
        <taxon>Eukaryota</taxon>
        <taxon>Fungi</taxon>
        <taxon>Dikarya</taxon>
        <taxon>Ascomycota</taxon>
        <taxon>Pezizomycotina</taxon>
        <taxon>Sordariomycetes</taxon>
        <taxon>Hypocreomycetidae</taxon>
        <taxon>Glomerellales</taxon>
        <taxon>Plectosphaerellaceae</taxon>
        <taxon>Sodiomyces</taxon>
    </lineage>
</organism>
<dbReference type="EMBL" id="ML119052">
    <property type="protein sequence ID" value="ROT40287.1"/>
    <property type="molecule type" value="Genomic_DNA"/>
</dbReference>
<sequence length="426" mass="48401">MGQLRNTYQHACDAFRQFRADHICDEDGPEALRFRECIRKYALLRVAWETPSDFPTPDEEVNEYQRILRQSYQEYSREHKEQRQLITNKTFVRAIVRIVSLLKRPIALSLLDHVYSFDRWDLPDPGAVLLNKQTLFHTMTLPQSWEAAEALSGVPLLMPARILTELPIAIYEAGAKLQALSIGCFPIRTSYSQICPPSFRGSSDRTLEDLREACQSLRVFRFGSREKVTHFAFRPEGISAEDRFYLDNYIGAALSSQHLKVIDLDMKDYCPRDLNNKPIGGYPLGNNVLQAPPPWPGLQAVNITHIALSERQLESLCSNLGIHLEHLSLARVELLSGSWSKALDILRDKIASRSKTKYIRVRLSHLYGGEFGPMWNFAAFPFPGEENFEYPNMPDVVRYVMGEGVDENPLRVAAVAAAMAMLSVSP</sequence>
<protein>
    <submittedName>
        <fullName evidence="1">Uncharacterized protein</fullName>
    </submittedName>
</protein>
<proteinExistence type="predicted"/>
<accession>A0A3N2Q0J9</accession>
<dbReference type="OrthoDB" id="3759773at2759"/>
<gene>
    <name evidence="1" type="ORF">SODALDRAFT_329993</name>
</gene>
<dbReference type="STRING" id="1314773.A0A3N2Q0J9"/>
<dbReference type="RefSeq" id="XP_028468093.1">
    <property type="nucleotide sequence ID" value="XM_028611097.1"/>
</dbReference>
<dbReference type="Proteomes" id="UP000272025">
    <property type="component" value="Unassembled WGS sequence"/>
</dbReference>
<dbReference type="AlphaFoldDB" id="A0A3N2Q0J9"/>
<keyword evidence="2" id="KW-1185">Reference proteome</keyword>
<evidence type="ECO:0000313" key="1">
    <source>
        <dbReference type="EMBL" id="ROT40287.1"/>
    </source>
</evidence>
<evidence type="ECO:0000313" key="2">
    <source>
        <dbReference type="Proteomes" id="UP000272025"/>
    </source>
</evidence>
<name>A0A3N2Q0J9_SODAK</name>
<dbReference type="GeneID" id="39579575"/>